<keyword evidence="9" id="KW-1185">Reference proteome</keyword>
<dbReference type="PANTHER" id="PTHR11654">
    <property type="entry name" value="OLIGOPEPTIDE TRANSPORTER-RELATED"/>
    <property type="match status" value="1"/>
</dbReference>
<dbReference type="PROSITE" id="PS01022">
    <property type="entry name" value="PTR2_1"/>
    <property type="match status" value="1"/>
</dbReference>
<keyword evidence="4 7" id="KW-1133">Transmembrane helix</keyword>
<sequence>MKQEEMEFMVSDDRVDRNGNVADKRTTGGWKAAPYIIMNEVIERLAFFSIAVNMIRYLVVEMHQTIPDSATHVTDWIGAAYVLTLLGAFLADAYMGRFKTIIVFSSIYAVGMFMLTISASVDTLRPQKSKEASQYQMSFLYVALGLVALGTGGIKPCVSSFGADQFDEGDEKEVVMKYSFFNWFYFAINMGALLAITILVYIQDRVGWGWGFGIPTVTTILSIVVLAIGIKYYRFQKPMGSPFTRFLQVIVASVKNHQRGVVVKDETHLYEVETTHSDIIGARKLQRTLQYKFFDKAAVVTEKDTIKDRWSVCTVTQVEEFKSFVKILPVWASTIALAISFAQMSTFFTSQASIMNRKLGNNFEIPTGSIPVFSAINGLILVPFYERCIIPVLKRFTGHHRGITSLQRMGVGLFISIIAMASAALIEKTRREQHPQLHSMSVFWLVPQFFLVGAAEVFTYVGQLEFFYDEATDGTKSISSAMFLCTIGIGSWLSTAIVKIIIATTGGEAKGWLRNDLNKSKLDGFYWILAVINAINFLVYLMVAIRYKGKQSAVVRTENMVELSKDQHMQP</sequence>
<evidence type="ECO:0000256" key="3">
    <source>
        <dbReference type="ARBA" id="ARBA00022692"/>
    </source>
</evidence>
<feature type="transmembrane region" description="Helical" evidence="7">
    <location>
        <begin position="208"/>
        <end position="230"/>
    </location>
</feature>
<feature type="transmembrane region" description="Helical" evidence="7">
    <location>
        <begin position="441"/>
        <end position="461"/>
    </location>
</feature>
<accession>A0A9D5ACH9</accession>
<keyword evidence="6" id="KW-0813">Transport</keyword>
<dbReference type="GO" id="GO:0016020">
    <property type="term" value="C:membrane"/>
    <property type="evidence" value="ECO:0007669"/>
    <property type="project" value="UniProtKB-SubCell"/>
</dbReference>
<evidence type="ECO:0000256" key="1">
    <source>
        <dbReference type="ARBA" id="ARBA00004141"/>
    </source>
</evidence>
<feature type="transmembrane region" description="Helical" evidence="7">
    <location>
        <begin position="524"/>
        <end position="543"/>
    </location>
</feature>
<comment type="caution">
    <text evidence="8">The sequence shown here is derived from an EMBL/GenBank/DDBJ whole genome shotgun (WGS) entry which is preliminary data.</text>
</comment>
<dbReference type="AlphaFoldDB" id="A0A9D5ACH9"/>
<dbReference type="Pfam" id="PF00854">
    <property type="entry name" value="PTR2"/>
    <property type="match status" value="1"/>
</dbReference>
<reference evidence="8 9" key="1">
    <citation type="journal article" date="2022" name="Nat. Genet.">
        <title>Improved pea reference genome and pan-genome highlight genomic features and evolutionary characteristics.</title>
        <authorList>
            <person name="Yang T."/>
            <person name="Liu R."/>
            <person name="Luo Y."/>
            <person name="Hu S."/>
            <person name="Wang D."/>
            <person name="Wang C."/>
            <person name="Pandey M.K."/>
            <person name="Ge S."/>
            <person name="Xu Q."/>
            <person name="Li N."/>
            <person name="Li G."/>
            <person name="Huang Y."/>
            <person name="Saxena R.K."/>
            <person name="Ji Y."/>
            <person name="Li M."/>
            <person name="Yan X."/>
            <person name="He Y."/>
            <person name="Liu Y."/>
            <person name="Wang X."/>
            <person name="Xiang C."/>
            <person name="Varshney R.K."/>
            <person name="Ding H."/>
            <person name="Gao S."/>
            <person name="Zong X."/>
        </authorList>
    </citation>
    <scope>NUCLEOTIDE SEQUENCE [LARGE SCALE GENOMIC DNA]</scope>
    <source>
        <strain evidence="8 9">cv. Zhongwan 6</strain>
    </source>
</reference>
<feature type="transmembrane region" description="Helical" evidence="7">
    <location>
        <begin position="139"/>
        <end position="162"/>
    </location>
</feature>
<comment type="similarity">
    <text evidence="2 6">Belongs to the major facilitator superfamily. Proton-dependent oligopeptide transporter (POT/PTR) (TC 2.A.17) family.</text>
</comment>
<dbReference type="InterPro" id="IPR036259">
    <property type="entry name" value="MFS_trans_sf"/>
</dbReference>
<dbReference type="Gene3D" id="1.20.1250.20">
    <property type="entry name" value="MFS general substrate transporter like domains"/>
    <property type="match status" value="1"/>
</dbReference>
<feature type="transmembrane region" description="Helical" evidence="7">
    <location>
        <begin position="327"/>
        <end position="348"/>
    </location>
</feature>
<dbReference type="SUPFAM" id="SSF103473">
    <property type="entry name" value="MFS general substrate transporter"/>
    <property type="match status" value="1"/>
</dbReference>
<evidence type="ECO:0000256" key="5">
    <source>
        <dbReference type="ARBA" id="ARBA00023136"/>
    </source>
</evidence>
<protein>
    <submittedName>
        <fullName evidence="8">Uncharacterized protein</fullName>
    </submittedName>
</protein>
<evidence type="ECO:0000313" key="8">
    <source>
        <dbReference type="EMBL" id="KAI5402906.1"/>
    </source>
</evidence>
<dbReference type="Proteomes" id="UP001058974">
    <property type="component" value="Chromosome 5"/>
</dbReference>
<gene>
    <name evidence="8" type="ORF">KIW84_050486</name>
</gene>
<feature type="transmembrane region" description="Helical" evidence="7">
    <location>
        <begin position="406"/>
        <end position="426"/>
    </location>
</feature>
<name>A0A9D5ACH9_PEA</name>
<evidence type="ECO:0000256" key="6">
    <source>
        <dbReference type="RuleBase" id="RU003755"/>
    </source>
</evidence>
<feature type="transmembrane region" description="Helical" evidence="7">
    <location>
        <begin position="481"/>
        <end position="504"/>
    </location>
</feature>
<organism evidence="8 9">
    <name type="scientific">Pisum sativum</name>
    <name type="common">Garden pea</name>
    <name type="synonym">Lathyrus oleraceus</name>
    <dbReference type="NCBI Taxonomy" id="3888"/>
    <lineage>
        <taxon>Eukaryota</taxon>
        <taxon>Viridiplantae</taxon>
        <taxon>Streptophyta</taxon>
        <taxon>Embryophyta</taxon>
        <taxon>Tracheophyta</taxon>
        <taxon>Spermatophyta</taxon>
        <taxon>Magnoliopsida</taxon>
        <taxon>eudicotyledons</taxon>
        <taxon>Gunneridae</taxon>
        <taxon>Pentapetalae</taxon>
        <taxon>rosids</taxon>
        <taxon>fabids</taxon>
        <taxon>Fabales</taxon>
        <taxon>Fabaceae</taxon>
        <taxon>Papilionoideae</taxon>
        <taxon>50 kb inversion clade</taxon>
        <taxon>NPAAA clade</taxon>
        <taxon>Hologalegina</taxon>
        <taxon>IRL clade</taxon>
        <taxon>Fabeae</taxon>
        <taxon>Lathyrus</taxon>
    </lineage>
</organism>
<dbReference type="GO" id="GO:0022857">
    <property type="term" value="F:transmembrane transporter activity"/>
    <property type="evidence" value="ECO:0007669"/>
    <property type="project" value="InterPro"/>
</dbReference>
<proteinExistence type="inferred from homology"/>
<dbReference type="OrthoDB" id="8904098at2759"/>
<dbReference type="InterPro" id="IPR018456">
    <property type="entry name" value="PTR2_symporter_CS"/>
</dbReference>
<evidence type="ECO:0000256" key="2">
    <source>
        <dbReference type="ARBA" id="ARBA00005982"/>
    </source>
</evidence>
<evidence type="ECO:0000256" key="4">
    <source>
        <dbReference type="ARBA" id="ARBA00022989"/>
    </source>
</evidence>
<comment type="subcellular location">
    <subcellularLocation>
        <location evidence="1 6">Membrane</location>
        <topology evidence="1 6">Multi-pass membrane protein</topology>
    </subcellularLocation>
</comment>
<feature type="transmembrane region" description="Helical" evidence="7">
    <location>
        <begin position="76"/>
        <end position="94"/>
    </location>
</feature>
<dbReference type="PROSITE" id="PS01023">
    <property type="entry name" value="PTR2_2"/>
    <property type="match status" value="1"/>
</dbReference>
<dbReference type="Gramene" id="Psat5g015320.2">
    <property type="protein sequence ID" value="Psat5g015320.2.cds"/>
    <property type="gene ID" value="Psat5g015320"/>
</dbReference>
<dbReference type="GO" id="GO:0006857">
    <property type="term" value="P:oligopeptide transport"/>
    <property type="evidence" value="ECO:0007669"/>
    <property type="project" value="InterPro"/>
</dbReference>
<evidence type="ECO:0000256" key="7">
    <source>
        <dbReference type="SAM" id="Phobius"/>
    </source>
</evidence>
<dbReference type="InterPro" id="IPR000109">
    <property type="entry name" value="POT_fam"/>
</dbReference>
<keyword evidence="3 6" id="KW-0812">Transmembrane</keyword>
<feature type="transmembrane region" description="Helical" evidence="7">
    <location>
        <begin position="368"/>
        <end position="385"/>
    </location>
</feature>
<keyword evidence="5 7" id="KW-0472">Membrane</keyword>
<feature type="transmembrane region" description="Helical" evidence="7">
    <location>
        <begin position="41"/>
        <end position="60"/>
    </location>
</feature>
<dbReference type="Gramene" id="Psat05G0048600-T1">
    <property type="protein sequence ID" value="KAI5402906.1"/>
    <property type="gene ID" value="KIW84_050486"/>
</dbReference>
<evidence type="ECO:0000313" key="9">
    <source>
        <dbReference type="Proteomes" id="UP001058974"/>
    </source>
</evidence>
<feature type="transmembrane region" description="Helical" evidence="7">
    <location>
        <begin position="101"/>
        <end position="119"/>
    </location>
</feature>
<feature type="transmembrane region" description="Helical" evidence="7">
    <location>
        <begin position="183"/>
        <end position="202"/>
    </location>
</feature>
<dbReference type="CDD" id="cd17351">
    <property type="entry name" value="MFS_NPF"/>
    <property type="match status" value="1"/>
</dbReference>
<dbReference type="EMBL" id="JAMSHJ010000005">
    <property type="protein sequence ID" value="KAI5402906.1"/>
    <property type="molecule type" value="Genomic_DNA"/>
</dbReference>